<protein>
    <recommendedName>
        <fullName evidence="5">Ubiquitin-like protease family profile domain-containing protein</fullName>
    </recommendedName>
</protein>
<name>A0A8X7VGI7_BRACI</name>
<evidence type="ECO:0000256" key="2">
    <source>
        <dbReference type="ARBA" id="ARBA00022670"/>
    </source>
</evidence>
<gene>
    <name evidence="6" type="ORF">Bca52824_022557</name>
</gene>
<feature type="compositionally biased region" description="Polar residues" evidence="4">
    <location>
        <begin position="150"/>
        <end position="182"/>
    </location>
</feature>
<sequence>MLGANINVKSTEWGASKIPHSVDPLHEENIGLDVPTLLRRAADAYEEKVIPMFEGYMLSLKGHFDNEVGCGGYFEDDPPVGGTSPYRQTSPYGSGPDDLPPPFVPPQHTTRMYPAPSGGESSSPPDVSAPSEDSIPHPSDTVPPAVHTRGVTTDSWNDSNVPQPPSSVQKETTNVQSATKEVQFTEAEPHPTKVTSVHPPLVQSQPQGDEEIASPTEPIPHESQSGKEQEDPTAESSIFPDVSEVVTKILADSGISKEIPQAGSPSGKVGGQSTSNDPNVPLNAEAVSESPCLPEKVPRVSTESNESVEKVPFVGQTQRQVRFEEKSDVGVPKVSDVGGGSKKRLRPSNSPLSTTFAGLKDLFQCTGVCTHEALDRVVHTLRMRRHRLPGPRFDFFPPSFYVEFVRNHSGFEAAIDKITFSFSPTVLAHLHQRPAWYKEVDFVYTPVLIKNSHWVGVIIDLHMSAIYVVDFNQACPSEFDVVGVLTPFSVMLPNLIHKHCIIPGTRQPNFLPFPISRIEVPMLLEHPGYSAVAALILLEVAAVRKPLTDISGTEADVRQAAENYAIAALRICLGHVKMLCDVLWMVNVPL</sequence>
<feature type="region of interest" description="Disordered" evidence="4">
    <location>
        <begin position="324"/>
        <end position="350"/>
    </location>
</feature>
<dbReference type="Pfam" id="PF02902">
    <property type="entry name" value="Peptidase_C48"/>
    <property type="match status" value="1"/>
</dbReference>
<dbReference type="InterPro" id="IPR038765">
    <property type="entry name" value="Papain-like_cys_pep_sf"/>
</dbReference>
<dbReference type="SUPFAM" id="SSF54001">
    <property type="entry name" value="Cysteine proteinases"/>
    <property type="match status" value="1"/>
</dbReference>
<reference evidence="6 7" key="1">
    <citation type="submission" date="2020-02" db="EMBL/GenBank/DDBJ databases">
        <authorList>
            <person name="Ma Q."/>
            <person name="Huang Y."/>
            <person name="Song X."/>
            <person name="Pei D."/>
        </authorList>
    </citation>
    <scope>NUCLEOTIDE SEQUENCE [LARGE SCALE GENOMIC DNA]</scope>
    <source>
        <strain evidence="6">Sxm20200214</strain>
        <tissue evidence="6">Leaf</tissue>
    </source>
</reference>
<dbReference type="OrthoDB" id="1100526at2759"/>
<dbReference type="Gene3D" id="3.40.395.10">
    <property type="entry name" value="Adenoviral Proteinase, Chain A"/>
    <property type="match status" value="1"/>
</dbReference>
<comment type="caution">
    <text evidence="6">The sequence shown here is derived from an EMBL/GenBank/DDBJ whole genome shotgun (WGS) entry which is preliminary data.</text>
</comment>
<keyword evidence="3" id="KW-0378">Hydrolase</keyword>
<evidence type="ECO:0000259" key="5">
    <source>
        <dbReference type="Pfam" id="PF02902"/>
    </source>
</evidence>
<evidence type="ECO:0000313" key="6">
    <source>
        <dbReference type="EMBL" id="KAG2311000.1"/>
    </source>
</evidence>
<evidence type="ECO:0000313" key="7">
    <source>
        <dbReference type="Proteomes" id="UP000886595"/>
    </source>
</evidence>
<evidence type="ECO:0000256" key="3">
    <source>
        <dbReference type="ARBA" id="ARBA00022801"/>
    </source>
</evidence>
<dbReference type="EMBL" id="JAAMPC010000005">
    <property type="protein sequence ID" value="KAG2311000.1"/>
    <property type="molecule type" value="Genomic_DNA"/>
</dbReference>
<dbReference type="Proteomes" id="UP000886595">
    <property type="component" value="Unassembled WGS sequence"/>
</dbReference>
<accession>A0A8X7VGI7</accession>
<dbReference type="GO" id="GO:0008234">
    <property type="term" value="F:cysteine-type peptidase activity"/>
    <property type="evidence" value="ECO:0007669"/>
    <property type="project" value="InterPro"/>
</dbReference>
<evidence type="ECO:0000256" key="4">
    <source>
        <dbReference type="SAM" id="MobiDB-lite"/>
    </source>
</evidence>
<comment type="similarity">
    <text evidence="1">Belongs to the peptidase C48 family.</text>
</comment>
<evidence type="ECO:0000256" key="1">
    <source>
        <dbReference type="ARBA" id="ARBA00005234"/>
    </source>
</evidence>
<feature type="region of interest" description="Disordered" evidence="4">
    <location>
        <begin position="75"/>
        <end position="310"/>
    </location>
</feature>
<organism evidence="6 7">
    <name type="scientific">Brassica carinata</name>
    <name type="common">Ethiopian mustard</name>
    <name type="synonym">Abyssinian cabbage</name>
    <dbReference type="NCBI Taxonomy" id="52824"/>
    <lineage>
        <taxon>Eukaryota</taxon>
        <taxon>Viridiplantae</taxon>
        <taxon>Streptophyta</taxon>
        <taxon>Embryophyta</taxon>
        <taxon>Tracheophyta</taxon>
        <taxon>Spermatophyta</taxon>
        <taxon>Magnoliopsida</taxon>
        <taxon>eudicotyledons</taxon>
        <taxon>Gunneridae</taxon>
        <taxon>Pentapetalae</taxon>
        <taxon>rosids</taxon>
        <taxon>malvids</taxon>
        <taxon>Brassicales</taxon>
        <taxon>Brassicaceae</taxon>
        <taxon>Brassiceae</taxon>
        <taxon>Brassica</taxon>
    </lineage>
</organism>
<keyword evidence="7" id="KW-1185">Reference proteome</keyword>
<feature type="compositionally biased region" description="Low complexity" evidence="4">
    <location>
        <begin position="114"/>
        <end position="125"/>
    </location>
</feature>
<feature type="domain" description="Ubiquitin-like protease family profile" evidence="5">
    <location>
        <begin position="389"/>
        <end position="518"/>
    </location>
</feature>
<proteinExistence type="inferred from homology"/>
<keyword evidence="2" id="KW-0645">Protease</keyword>
<dbReference type="InterPro" id="IPR003653">
    <property type="entry name" value="Peptidase_C48_C"/>
</dbReference>
<dbReference type="AlphaFoldDB" id="A0A8X7VGI7"/>
<dbReference type="GO" id="GO:0006508">
    <property type="term" value="P:proteolysis"/>
    <property type="evidence" value="ECO:0007669"/>
    <property type="project" value="UniProtKB-KW"/>
</dbReference>